<accession>A0ABV6MVM5</accession>
<sequence length="150" mass="16071">MGPADFGLKVASDEELAKREELVDRVLHELARAGLPACRNENGAAHDGGAVVSLDWMVKEDGGGVFVEWQGSEELRRAAMGVPTTGELTNEMLHEAAKALSDRGDDPDLIHSGAVDRHMQAAMIGILSSAGLRAFDPADEYLPFGIQVEF</sequence>
<evidence type="ECO:0000313" key="1">
    <source>
        <dbReference type="EMBL" id="MFC0543900.1"/>
    </source>
</evidence>
<name>A0ABV6MVM5_9PSEU</name>
<dbReference type="Proteomes" id="UP001589810">
    <property type="component" value="Unassembled WGS sequence"/>
</dbReference>
<evidence type="ECO:0000313" key="2">
    <source>
        <dbReference type="Proteomes" id="UP001589810"/>
    </source>
</evidence>
<comment type="caution">
    <text evidence="1">The sequence shown here is derived from an EMBL/GenBank/DDBJ whole genome shotgun (WGS) entry which is preliminary data.</text>
</comment>
<protein>
    <submittedName>
        <fullName evidence="1">Uncharacterized protein</fullName>
    </submittedName>
</protein>
<dbReference type="EMBL" id="JBHLUD010000007">
    <property type="protein sequence ID" value="MFC0543900.1"/>
    <property type="molecule type" value="Genomic_DNA"/>
</dbReference>
<gene>
    <name evidence="1" type="ORF">ACFFH7_20520</name>
</gene>
<proteinExistence type="predicted"/>
<organism evidence="1 2">
    <name type="scientific">Kutzneria chonburiensis</name>
    <dbReference type="NCBI Taxonomy" id="1483604"/>
    <lineage>
        <taxon>Bacteria</taxon>
        <taxon>Bacillati</taxon>
        <taxon>Actinomycetota</taxon>
        <taxon>Actinomycetes</taxon>
        <taxon>Pseudonocardiales</taxon>
        <taxon>Pseudonocardiaceae</taxon>
        <taxon>Kutzneria</taxon>
    </lineage>
</organism>
<dbReference type="RefSeq" id="WP_273935386.1">
    <property type="nucleotide sequence ID" value="NZ_CP097263.1"/>
</dbReference>
<reference evidence="1 2" key="1">
    <citation type="submission" date="2024-09" db="EMBL/GenBank/DDBJ databases">
        <authorList>
            <person name="Sun Q."/>
            <person name="Mori K."/>
        </authorList>
    </citation>
    <scope>NUCLEOTIDE SEQUENCE [LARGE SCALE GENOMIC DNA]</scope>
    <source>
        <strain evidence="1 2">TBRC 1432</strain>
    </source>
</reference>
<keyword evidence="2" id="KW-1185">Reference proteome</keyword>